<dbReference type="AlphaFoldDB" id="A0A9D4UAY7"/>
<evidence type="ECO:0000313" key="1">
    <source>
        <dbReference type="EMBL" id="KAI5064472.1"/>
    </source>
</evidence>
<reference evidence="1" key="1">
    <citation type="submission" date="2021-01" db="EMBL/GenBank/DDBJ databases">
        <title>Adiantum capillus-veneris genome.</title>
        <authorList>
            <person name="Fang Y."/>
            <person name="Liao Q."/>
        </authorList>
    </citation>
    <scope>NUCLEOTIDE SEQUENCE</scope>
    <source>
        <strain evidence="1">H3</strain>
        <tissue evidence="1">Leaf</tissue>
    </source>
</reference>
<accession>A0A9D4UAY7</accession>
<protein>
    <submittedName>
        <fullName evidence="1">Uncharacterized protein</fullName>
    </submittedName>
</protein>
<dbReference type="OrthoDB" id="10458511at2759"/>
<name>A0A9D4UAY7_ADICA</name>
<evidence type="ECO:0000313" key="2">
    <source>
        <dbReference type="Proteomes" id="UP000886520"/>
    </source>
</evidence>
<keyword evidence="2" id="KW-1185">Reference proteome</keyword>
<comment type="caution">
    <text evidence="1">The sequence shown here is derived from an EMBL/GenBank/DDBJ whole genome shotgun (WGS) entry which is preliminary data.</text>
</comment>
<organism evidence="1 2">
    <name type="scientific">Adiantum capillus-veneris</name>
    <name type="common">Maidenhair fern</name>
    <dbReference type="NCBI Taxonomy" id="13818"/>
    <lineage>
        <taxon>Eukaryota</taxon>
        <taxon>Viridiplantae</taxon>
        <taxon>Streptophyta</taxon>
        <taxon>Embryophyta</taxon>
        <taxon>Tracheophyta</taxon>
        <taxon>Polypodiopsida</taxon>
        <taxon>Polypodiidae</taxon>
        <taxon>Polypodiales</taxon>
        <taxon>Pteridineae</taxon>
        <taxon>Pteridaceae</taxon>
        <taxon>Vittarioideae</taxon>
        <taxon>Adiantum</taxon>
    </lineage>
</organism>
<proteinExistence type="predicted"/>
<dbReference type="Proteomes" id="UP000886520">
    <property type="component" value="Chromosome 20"/>
</dbReference>
<gene>
    <name evidence="1" type="ORF">GOP47_0021142</name>
</gene>
<dbReference type="EMBL" id="JABFUD020000020">
    <property type="protein sequence ID" value="KAI5064472.1"/>
    <property type="molecule type" value="Genomic_DNA"/>
</dbReference>
<sequence>MQNRSSTDMESFTGLVPAIYSFFQNKIKLQSYDQFYGIDSDVRQLHADVEGGADINLGHVMQQEATNPPSDWRLVRQSSIDHLISHNLNASHNYSRPSPFSNPCIPYHVYAKLKKKMRYTFFSSSSSKLQRHHCNKLNDIARFGGS</sequence>